<dbReference type="EMBL" id="QZEW01000044">
    <property type="protein sequence ID" value="RJL13695.1"/>
    <property type="molecule type" value="Genomic_DNA"/>
</dbReference>
<feature type="compositionally biased region" description="Acidic residues" evidence="4">
    <location>
        <begin position="242"/>
        <end position="293"/>
    </location>
</feature>
<evidence type="ECO:0000256" key="3">
    <source>
        <dbReference type="ARBA" id="ARBA00022825"/>
    </source>
</evidence>
<comment type="caution">
    <text evidence="5">The sequence shown here is derived from an EMBL/GenBank/DDBJ whole genome shotgun (WGS) entry which is preliminary data.</text>
</comment>
<keyword evidence="3" id="KW-0720">Serine protease</keyword>
<dbReference type="OrthoDB" id="9806592at2"/>
<dbReference type="AlphaFoldDB" id="A0A419A641"/>
<evidence type="ECO:0000256" key="2">
    <source>
        <dbReference type="ARBA" id="ARBA00022801"/>
    </source>
</evidence>
<keyword evidence="2" id="KW-0378">Hydrolase</keyword>
<keyword evidence="1 5" id="KW-0645">Protease</keyword>
<dbReference type="GO" id="GO:0006515">
    <property type="term" value="P:protein quality control for misfolded or incompletely synthesized proteins"/>
    <property type="evidence" value="ECO:0007669"/>
    <property type="project" value="TreeGrafter"/>
</dbReference>
<name>A0A419A641_9RHOB</name>
<dbReference type="PANTHER" id="PTHR10381:SF70">
    <property type="entry name" value="ATP-DEPENDENT CLP PROTEASE PROTEOLYTIC SUBUNIT"/>
    <property type="match status" value="1"/>
</dbReference>
<dbReference type="RefSeq" id="WP_119898376.1">
    <property type="nucleotide sequence ID" value="NZ_QNRC01000013.1"/>
</dbReference>
<dbReference type="GO" id="GO:0009368">
    <property type="term" value="C:endopeptidase Clp complex"/>
    <property type="evidence" value="ECO:0007669"/>
    <property type="project" value="TreeGrafter"/>
</dbReference>
<dbReference type="SUPFAM" id="SSF52096">
    <property type="entry name" value="ClpP/crotonase"/>
    <property type="match status" value="1"/>
</dbReference>
<dbReference type="CDD" id="cd07016">
    <property type="entry name" value="S14_ClpP_1"/>
    <property type="match status" value="1"/>
</dbReference>
<sequence>MNEIFLTGTVGSSFWEEECFTAKTVREEIAGMTGPLTVRINSGGGIATEGQAIYTALKNYAGEVTVIIEGIAASAASLIAMAGDKIVMPLGAIMMVHDPAQWWTQGRGTEDDHLHAAKAISVLANAYAAIYAARAGITVEEARDIMKAETYFDGAAAVEAGFATETDESTDAAAAALFDYRLYPKAPAALRKIGDGLERRATGSMIVAMMAGSADLKQKEKTMGKRTKTQLRAQMEDQDKDLMEEDDPTLEEDDPDLENDDDPDAEIDDDPDAEDDDPDAEGEDDPDAEEDDEPNAHATAIMNFAASRKIGADIAMNWINRGLTIKQATKEYKMKHAQRPAKARAGLTRGTILRDERSTRRAAMASALHAQITGRDPANGAARQYMEMSIVDMAAASIGHRGKIRTSGDKIDVLMAASHSTSDFPAIFENALNKVLLERYSEFQPTYRLIAKKRNFRDFRPMPLVRSGDFPTLLPVGETGEIKWGTFGESGENAIIVPYARGLTISRTMMINDELGAINDMLSSYGETIVHFEEQTFYAAALNATLSDGNPIFHASRNNVAAVGTGITAAALSGGRAAMRLQTSIDGLKLNLSPSILLVGPAMETQAEMIVAQITPTDAGAVNPFSGRLKPVVTTEIEDESWYLLSERAPCWVYGFLEGQEAPRVRTEEPFGTQGFSMTVEHDFGQGAADFRGGFFNPGE</sequence>
<dbReference type="NCBIfam" id="NF045542">
    <property type="entry name" value="Clp_rel_HeadMat"/>
    <property type="match status" value="1"/>
</dbReference>
<protein>
    <submittedName>
        <fullName evidence="5">Clp protease ClpP</fullName>
    </submittedName>
</protein>
<dbReference type="Pfam" id="PF25209">
    <property type="entry name" value="Phage_capsid_4"/>
    <property type="match status" value="1"/>
</dbReference>
<reference evidence="6" key="1">
    <citation type="submission" date="2018-09" db="EMBL/GenBank/DDBJ databases">
        <title>Paracoccus onubensis nov. sp. a moderate halophilic bacterium isolated from Gruta de las Maravillas (Aracena, Spain).</title>
        <authorList>
            <person name="Jurado V."/>
            <person name="Gutierrez-Patricio S."/>
            <person name="Gonzalez-Pimentel J.L."/>
            <person name="Miller A.Z."/>
            <person name="Laiz L."/>
            <person name="Saiz-Jimenez C."/>
        </authorList>
    </citation>
    <scope>NUCLEOTIDE SEQUENCE [LARGE SCALE GENOMIC DNA]</scope>
    <source>
        <strain evidence="6">DSM 26381</strain>
    </source>
</reference>
<feature type="region of interest" description="Disordered" evidence="4">
    <location>
        <begin position="217"/>
        <end position="293"/>
    </location>
</feature>
<evidence type="ECO:0000313" key="6">
    <source>
        <dbReference type="Proteomes" id="UP000283587"/>
    </source>
</evidence>
<evidence type="ECO:0000256" key="4">
    <source>
        <dbReference type="SAM" id="MobiDB-lite"/>
    </source>
</evidence>
<proteinExistence type="predicted"/>
<dbReference type="InterPro" id="IPR029045">
    <property type="entry name" value="ClpP/crotonase-like_dom_sf"/>
</dbReference>
<dbReference type="Proteomes" id="UP000283587">
    <property type="component" value="Unassembled WGS sequence"/>
</dbReference>
<evidence type="ECO:0000313" key="5">
    <source>
        <dbReference type="EMBL" id="RJL13695.1"/>
    </source>
</evidence>
<keyword evidence="6" id="KW-1185">Reference proteome</keyword>
<dbReference type="PANTHER" id="PTHR10381">
    <property type="entry name" value="ATP-DEPENDENT CLP PROTEASE PROTEOLYTIC SUBUNIT"/>
    <property type="match status" value="1"/>
</dbReference>
<dbReference type="Gene3D" id="3.90.226.10">
    <property type="entry name" value="2-enoyl-CoA Hydratase, Chain A, domain 1"/>
    <property type="match status" value="1"/>
</dbReference>
<dbReference type="Pfam" id="PF00574">
    <property type="entry name" value="CLP_protease"/>
    <property type="match status" value="1"/>
</dbReference>
<organism evidence="5 6">
    <name type="scientific">Paracoccus siganidrum</name>
    <dbReference type="NCBI Taxonomy" id="1276757"/>
    <lineage>
        <taxon>Bacteria</taxon>
        <taxon>Pseudomonadati</taxon>
        <taxon>Pseudomonadota</taxon>
        <taxon>Alphaproteobacteria</taxon>
        <taxon>Rhodobacterales</taxon>
        <taxon>Paracoccaceae</taxon>
        <taxon>Paracoccus</taxon>
    </lineage>
</organism>
<dbReference type="GO" id="GO:0004252">
    <property type="term" value="F:serine-type endopeptidase activity"/>
    <property type="evidence" value="ECO:0007669"/>
    <property type="project" value="TreeGrafter"/>
</dbReference>
<dbReference type="GO" id="GO:0051117">
    <property type="term" value="F:ATPase binding"/>
    <property type="evidence" value="ECO:0007669"/>
    <property type="project" value="TreeGrafter"/>
</dbReference>
<gene>
    <name evidence="5" type="ORF">D3P05_11850</name>
</gene>
<dbReference type="InterPro" id="IPR023562">
    <property type="entry name" value="ClpP/TepA"/>
</dbReference>
<evidence type="ECO:0000256" key="1">
    <source>
        <dbReference type="ARBA" id="ARBA00022670"/>
    </source>
</evidence>
<accession>A0A419A641</accession>
<dbReference type="GO" id="GO:0004176">
    <property type="term" value="F:ATP-dependent peptidase activity"/>
    <property type="evidence" value="ECO:0007669"/>
    <property type="project" value="TreeGrafter"/>
</dbReference>